<dbReference type="PROSITE" id="PS50049">
    <property type="entry name" value="THD_2"/>
    <property type="match status" value="1"/>
</dbReference>
<dbReference type="InterPro" id="IPR006052">
    <property type="entry name" value="TNF_dom"/>
</dbReference>
<keyword evidence="6" id="KW-0812">Transmembrane</keyword>
<dbReference type="GO" id="GO:0005125">
    <property type="term" value="F:cytokine activity"/>
    <property type="evidence" value="ECO:0007669"/>
    <property type="project" value="UniProtKB-KW"/>
</dbReference>
<feature type="transmembrane region" description="Helical" evidence="6">
    <location>
        <begin position="86"/>
        <end position="109"/>
    </location>
</feature>
<dbReference type="PANTHER" id="PTHR11471:SF34">
    <property type="entry name" value="TUMOR NECROSIS FACTOR LIGAND SUPERFAMILY MEMBER 14"/>
    <property type="match status" value="1"/>
</dbReference>
<accession>A0A8C9SK60</accession>
<dbReference type="InterPro" id="IPR008983">
    <property type="entry name" value="Tumour_necrosis_fac-like_dom"/>
</dbReference>
<dbReference type="GO" id="GO:0006955">
    <property type="term" value="P:immune response"/>
    <property type="evidence" value="ECO:0007669"/>
    <property type="project" value="InterPro"/>
</dbReference>
<dbReference type="GO" id="GO:0005615">
    <property type="term" value="C:extracellular space"/>
    <property type="evidence" value="ECO:0007669"/>
    <property type="project" value="UniProtKB-KW"/>
</dbReference>
<gene>
    <name evidence="8" type="primary">tnfsf14</name>
</gene>
<evidence type="ECO:0000256" key="2">
    <source>
        <dbReference type="ARBA" id="ARBA00008670"/>
    </source>
</evidence>
<dbReference type="InterPro" id="IPR021184">
    <property type="entry name" value="TNF_CS"/>
</dbReference>
<evidence type="ECO:0000256" key="1">
    <source>
        <dbReference type="ARBA" id="ARBA00004370"/>
    </source>
</evidence>
<keyword evidence="6" id="KW-1133">Transmembrane helix</keyword>
<dbReference type="Pfam" id="PF00229">
    <property type="entry name" value="TNF"/>
    <property type="match status" value="1"/>
</dbReference>
<dbReference type="Gene3D" id="2.60.120.40">
    <property type="match status" value="1"/>
</dbReference>
<feature type="domain" description="THD" evidence="7">
    <location>
        <begin position="147"/>
        <end position="285"/>
    </location>
</feature>
<dbReference type="PROSITE" id="PS00251">
    <property type="entry name" value="THD_1"/>
    <property type="match status" value="1"/>
</dbReference>
<reference evidence="8" key="3">
    <citation type="submission" date="2025-09" db="UniProtKB">
        <authorList>
            <consortium name="Ensembl"/>
        </authorList>
    </citation>
    <scope>IDENTIFICATION</scope>
</reference>
<evidence type="ECO:0000256" key="5">
    <source>
        <dbReference type="SAM" id="MobiDB-lite"/>
    </source>
</evidence>
<name>A0A8C9SK60_SCLFO</name>
<dbReference type="SUPFAM" id="SSF49842">
    <property type="entry name" value="TNF-like"/>
    <property type="match status" value="1"/>
</dbReference>
<organism evidence="8 9">
    <name type="scientific">Scleropages formosus</name>
    <name type="common">Asian bonytongue</name>
    <name type="synonym">Osteoglossum formosum</name>
    <dbReference type="NCBI Taxonomy" id="113540"/>
    <lineage>
        <taxon>Eukaryota</taxon>
        <taxon>Metazoa</taxon>
        <taxon>Chordata</taxon>
        <taxon>Craniata</taxon>
        <taxon>Vertebrata</taxon>
        <taxon>Euteleostomi</taxon>
        <taxon>Actinopterygii</taxon>
        <taxon>Neopterygii</taxon>
        <taxon>Teleostei</taxon>
        <taxon>Osteoglossocephala</taxon>
        <taxon>Osteoglossomorpha</taxon>
        <taxon>Osteoglossiformes</taxon>
        <taxon>Osteoglossidae</taxon>
        <taxon>Scleropages</taxon>
    </lineage>
</organism>
<dbReference type="PANTHER" id="PTHR11471">
    <property type="entry name" value="TUMOR NECROSIS FACTOR FAMILY MEMBER"/>
    <property type="match status" value="1"/>
</dbReference>
<dbReference type="GO" id="GO:0016020">
    <property type="term" value="C:membrane"/>
    <property type="evidence" value="ECO:0007669"/>
    <property type="project" value="UniProtKB-SubCell"/>
</dbReference>
<protein>
    <submittedName>
        <fullName evidence="8">TNF superfamily member 14</fullName>
    </submittedName>
</protein>
<evidence type="ECO:0000259" key="7">
    <source>
        <dbReference type="PROSITE" id="PS50049"/>
    </source>
</evidence>
<reference evidence="8" key="2">
    <citation type="submission" date="2025-08" db="UniProtKB">
        <authorList>
            <consortium name="Ensembl"/>
        </authorList>
    </citation>
    <scope>IDENTIFICATION</scope>
</reference>
<dbReference type="Ensembl" id="ENSSFOT00015038014.2">
    <property type="protein sequence ID" value="ENSSFOP00015037600.1"/>
    <property type="gene ID" value="ENSSFOG00015023936.2"/>
</dbReference>
<dbReference type="AlphaFoldDB" id="A0A8C9SK60"/>
<evidence type="ECO:0000256" key="6">
    <source>
        <dbReference type="SAM" id="Phobius"/>
    </source>
</evidence>
<dbReference type="OrthoDB" id="6072476at2759"/>
<comment type="similarity">
    <text evidence="2">Belongs to the tumor necrosis factor family.</text>
</comment>
<dbReference type="GeneTree" id="ENSGT01060000248544"/>
<dbReference type="Proteomes" id="UP000694397">
    <property type="component" value="Chromosome 8"/>
</dbReference>
<keyword evidence="9" id="KW-1185">Reference proteome</keyword>
<comment type="subcellular location">
    <subcellularLocation>
        <location evidence="1">Membrane</location>
    </subcellularLocation>
</comment>
<evidence type="ECO:0000313" key="9">
    <source>
        <dbReference type="Proteomes" id="UP000694397"/>
    </source>
</evidence>
<feature type="region of interest" description="Disordered" evidence="5">
    <location>
        <begin position="120"/>
        <end position="155"/>
    </location>
</feature>
<sequence>MCSLIEKFLLQVFFVDFFFFFFFSQQDLCADVWIFTADLPLFSNGMTSGMGDGGLAYPPVFVVDSQARYLPPPGPRPYQKSPRQTLLYLLVTLALVGMAVEACFIYHLYQQGTTVQKDTMKAEKSTQDLSDVEVPSKNKAAMNPPMPSAHLTGSSHLPKDDGILIWDTDGGDSFIHEMDHIAGKLYIKKEGFYFIYSKVFFAETPVKVFAHTVMKNSPRLPGTNQEVMRSRRYPGQTKDLSGVHNSYLGGVFLLHEGEAIFVVVQNHTLLRRQIPADNFFGAYMI</sequence>
<dbReference type="GO" id="GO:0005164">
    <property type="term" value="F:tumor necrosis factor receptor binding"/>
    <property type="evidence" value="ECO:0007669"/>
    <property type="project" value="InterPro"/>
</dbReference>
<dbReference type="SMART" id="SM00207">
    <property type="entry name" value="TNF"/>
    <property type="match status" value="1"/>
</dbReference>
<keyword evidence="3" id="KW-0202">Cytokine</keyword>
<evidence type="ECO:0000256" key="3">
    <source>
        <dbReference type="ARBA" id="ARBA00022514"/>
    </source>
</evidence>
<evidence type="ECO:0000256" key="4">
    <source>
        <dbReference type="ARBA" id="ARBA00023136"/>
    </source>
</evidence>
<keyword evidence="4 6" id="KW-0472">Membrane</keyword>
<evidence type="ECO:0000313" key="8">
    <source>
        <dbReference type="Ensembl" id="ENSSFOP00015037600.1"/>
    </source>
</evidence>
<reference evidence="8 9" key="1">
    <citation type="submission" date="2019-04" db="EMBL/GenBank/DDBJ databases">
        <authorList>
            <consortium name="Wellcome Sanger Institute Data Sharing"/>
        </authorList>
    </citation>
    <scope>NUCLEOTIDE SEQUENCE [LARGE SCALE GENOMIC DNA]</scope>
</reference>
<proteinExistence type="inferred from homology"/>